<evidence type="ECO:0000256" key="2">
    <source>
        <dbReference type="ARBA" id="ARBA00008712"/>
    </source>
</evidence>
<comment type="subcellular location">
    <subcellularLocation>
        <location evidence="1">Secreted</location>
    </subcellularLocation>
</comment>
<dbReference type="PANTHER" id="PTHR15040">
    <property type="entry name" value="DERMATOPONTIN-RELATED"/>
    <property type="match status" value="1"/>
</dbReference>
<name>A0AAN8P7M2_PATCE</name>
<dbReference type="EMBL" id="JAZGQO010000011">
    <property type="protein sequence ID" value="KAK6172437.1"/>
    <property type="molecule type" value="Genomic_DNA"/>
</dbReference>
<evidence type="ECO:0000256" key="4">
    <source>
        <dbReference type="ARBA" id="ARBA00023157"/>
    </source>
</evidence>
<reference evidence="6 7" key="1">
    <citation type="submission" date="2024-01" db="EMBL/GenBank/DDBJ databases">
        <title>The genome of the rayed Mediterranean limpet Patella caerulea (Linnaeus, 1758).</title>
        <authorList>
            <person name="Anh-Thu Weber A."/>
            <person name="Halstead-Nussloch G."/>
        </authorList>
    </citation>
    <scope>NUCLEOTIDE SEQUENCE [LARGE SCALE GENOMIC DNA]</scope>
    <source>
        <strain evidence="6">AATW-2023a</strain>
        <tissue evidence="6">Whole specimen</tissue>
    </source>
</reference>
<dbReference type="InterPro" id="IPR026645">
    <property type="entry name" value="Dermatopontin"/>
</dbReference>
<keyword evidence="7" id="KW-1185">Reference proteome</keyword>
<dbReference type="Proteomes" id="UP001347796">
    <property type="component" value="Unassembled WGS sequence"/>
</dbReference>
<gene>
    <name evidence="6" type="ORF">SNE40_016085</name>
</gene>
<organism evidence="6 7">
    <name type="scientific">Patella caerulea</name>
    <name type="common">Rayed Mediterranean limpet</name>
    <dbReference type="NCBI Taxonomy" id="87958"/>
    <lineage>
        <taxon>Eukaryota</taxon>
        <taxon>Metazoa</taxon>
        <taxon>Spiralia</taxon>
        <taxon>Lophotrochozoa</taxon>
        <taxon>Mollusca</taxon>
        <taxon>Gastropoda</taxon>
        <taxon>Patellogastropoda</taxon>
        <taxon>Patelloidea</taxon>
        <taxon>Patellidae</taxon>
        <taxon>Patella</taxon>
    </lineage>
</organism>
<dbReference type="GO" id="GO:0030199">
    <property type="term" value="P:collagen fibril organization"/>
    <property type="evidence" value="ECO:0007669"/>
    <property type="project" value="TreeGrafter"/>
</dbReference>
<protein>
    <recommendedName>
        <fullName evidence="8">Dermatopontin</fullName>
    </recommendedName>
</protein>
<keyword evidence="3" id="KW-0964">Secreted</keyword>
<evidence type="ECO:0000313" key="7">
    <source>
        <dbReference type="Proteomes" id="UP001347796"/>
    </source>
</evidence>
<accession>A0AAN8P7M2</accession>
<feature type="chain" id="PRO_5042945408" description="Dermatopontin" evidence="5">
    <location>
        <begin position="26"/>
        <end position="173"/>
    </location>
</feature>
<evidence type="ECO:0000313" key="6">
    <source>
        <dbReference type="EMBL" id="KAK6172437.1"/>
    </source>
</evidence>
<keyword evidence="5" id="KW-0732">Signal</keyword>
<evidence type="ECO:0000256" key="1">
    <source>
        <dbReference type="ARBA" id="ARBA00004613"/>
    </source>
</evidence>
<dbReference type="GO" id="GO:0005615">
    <property type="term" value="C:extracellular space"/>
    <property type="evidence" value="ECO:0007669"/>
    <property type="project" value="TreeGrafter"/>
</dbReference>
<feature type="signal peptide" evidence="5">
    <location>
        <begin position="1"/>
        <end position="25"/>
    </location>
</feature>
<dbReference type="Pfam" id="PF14704">
    <property type="entry name" value="DERM"/>
    <property type="match status" value="1"/>
</dbReference>
<evidence type="ECO:0000256" key="5">
    <source>
        <dbReference type="SAM" id="SignalP"/>
    </source>
</evidence>
<keyword evidence="4" id="KW-1015">Disulfide bond</keyword>
<dbReference type="PANTHER" id="PTHR15040:SF1">
    <property type="entry name" value="DERMATOPONTIN-LIKE ISOFORM X1"/>
    <property type="match status" value="1"/>
</dbReference>
<evidence type="ECO:0008006" key="8">
    <source>
        <dbReference type="Google" id="ProtNLM"/>
    </source>
</evidence>
<proteinExistence type="inferred from homology"/>
<comment type="similarity">
    <text evidence="2">Belongs to the dermatopontin family.</text>
</comment>
<dbReference type="GO" id="GO:0031012">
    <property type="term" value="C:extracellular matrix"/>
    <property type="evidence" value="ECO:0007669"/>
    <property type="project" value="TreeGrafter"/>
</dbReference>
<dbReference type="AlphaFoldDB" id="A0AAN8P7M2"/>
<sequence>MQLLTMTMISKVVFLFACIIVVSVAWQNDYDRNLEFICPTGQSITRIQSKHNNHHEDRLWQFSCSNRGKLGQCQWFYNLNEFDGLLLFQCPNFGHIVATRSYHNNHHEDRRFSFQCCTPRKGKRTECQFTSFVNKLDGRMNYNVPANKYLRGAYSEHRNHEEDRVWKFEECNL</sequence>
<evidence type="ECO:0000256" key="3">
    <source>
        <dbReference type="ARBA" id="ARBA00022525"/>
    </source>
</evidence>
<comment type="caution">
    <text evidence="6">The sequence shown here is derived from an EMBL/GenBank/DDBJ whole genome shotgun (WGS) entry which is preliminary data.</text>
</comment>